<comment type="caution">
    <text evidence="11">The sequence shown here is derived from an EMBL/GenBank/DDBJ whole genome shotgun (WGS) entry which is preliminary data.</text>
</comment>
<dbReference type="Pfam" id="PF00069">
    <property type="entry name" value="Pkinase"/>
    <property type="match status" value="1"/>
</dbReference>
<dbReference type="Proteomes" id="UP000187209">
    <property type="component" value="Unassembled WGS sequence"/>
</dbReference>
<dbReference type="InterPro" id="IPR008271">
    <property type="entry name" value="Ser/Thr_kinase_AS"/>
</dbReference>
<dbReference type="EMBL" id="MPUH01000215">
    <property type="protein sequence ID" value="OMJ86120.1"/>
    <property type="molecule type" value="Genomic_DNA"/>
</dbReference>
<dbReference type="PANTHER" id="PTHR24345:SF91">
    <property type="entry name" value="SERINE_THREONINE-PROTEIN KINASE PLK4"/>
    <property type="match status" value="1"/>
</dbReference>
<dbReference type="PROSITE" id="PS50011">
    <property type="entry name" value="PROTEIN_KINASE_DOM"/>
    <property type="match status" value="1"/>
</dbReference>
<accession>A0A1R2CAX6</accession>
<dbReference type="InterPro" id="IPR017441">
    <property type="entry name" value="Protein_kinase_ATP_BS"/>
</dbReference>
<sequence>MELESSIEDFEVISPLGRGAYSTVYKVKSRITGNIYALKVVGKNKANQAKITKRIINEIKLQSQINHENVVKLLQSFEDDINYYLVLELCSGGDLFSYIKFEGKLDEQETKRICEQIVEAICCLHSQNILHRDLKLGNILMTEGRNYFGLAVQLTDLEEERNTLCGTPNYICPEIVSRKPYGLSSDLWSLGCIIYACLTGSPPFESPDIQSTLLKVKGKEFNLPKQLSLIAVDLITSLLNYDPMTRLNIFQAREHKFFNHNKKRIPSLFTHSLSPIPKKIHDCEYFESMESSRFIPSQNYLLYSNSKKSFSSANKENIYIDNIEKPYKTESFPLLSTQNLKPFVHKLTNGELEITNKGWVKVQIGKRILEISGDGLTTIYQGKTIDIKTMKKSPAKLYKLGTKFLEVVKSKTPRIIIEEQGAKCMLMRNFPFPNFEADFLDGTRVTYQVGSEIFTVFTINGQKIEINPYIGLNSEEFKLSKILEISMEGLKKCLRQEKYII</sequence>
<dbReference type="InterPro" id="IPR033698">
    <property type="entry name" value="POLO_box_Plk4_2"/>
</dbReference>
<dbReference type="AlphaFoldDB" id="A0A1R2CAX6"/>
<evidence type="ECO:0000313" key="12">
    <source>
        <dbReference type="Proteomes" id="UP000187209"/>
    </source>
</evidence>
<feature type="binding site" evidence="7">
    <location>
        <position position="43"/>
    </location>
    <ligand>
        <name>ATP</name>
        <dbReference type="ChEBI" id="CHEBI:30616"/>
    </ligand>
</feature>
<keyword evidence="12" id="KW-1185">Reference proteome</keyword>
<dbReference type="Pfam" id="PF18409">
    <property type="entry name" value="Plk4_PB2"/>
    <property type="match status" value="1"/>
</dbReference>
<dbReference type="SUPFAM" id="SSF56112">
    <property type="entry name" value="Protein kinase-like (PK-like)"/>
    <property type="match status" value="1"/>
</dbReference>
<evidence type="ECO:0000259" key="10">
    <source>
        <dbReference type="PROSITE" id="PS51985"/>
    </source>
</evidence>
<dbReference type="InterPro" id="IPR011009">
    <property type="entry name" value="Kinase-like_dom_sf"/>
</dbReference>
<keyword evidence="2" id="KW-0723">Serine/threonine-protein kinase</keyword>
<dbReference type="InterPro" id="IPR047108">
    <property type="entry name" value="Plk4-like_POLO_box_2_sf"/>
</dbReference>
<evidence type="ECO:0000313" key="11">
    <source>
        <dbReference type="EMBL" id="OMJ86120.1"/>
    </source>
</evidence>
<dbReference type="PROSITE" id="PS51985">
    <property type="entry name" value="CPB2"/>
    <property type="match status" value="1"/>
</dbReference>
<dbReference type="PANTHER" id="PTHR24345">
    <property type="entry name" value="SERINE/THREONINE-PROTEIN KINASE PLK"/>
    <property type="match status" value="1"/>
</dbReference>
<dbReference type="GO" id="GO:0004674">
    <property type="term" value="F:protein serine/threonine kinase activity"/>
    <property type="evidence" value="ECO:0007669"/>
    <property type="project" value="UniProtKB-KW"/>
</dbReference>
<keyword evidence="5" id="KW-0418">Kinase</keyword>
<evidence type="ECO:0000256" key="3">
    <source>
        <dbReference type="ARBA" id="ARBA00022679"/>
    </source>
</evidence>
<keyword evidence="4 7" id="KW-0547">Nucleotide-binding</keyword>
<dbReference type="PROSITE" id="PS00108">
    <property type="entry name" value="PROTEIN_KINASE_ST"/>
    <property type="match status" value="1"/>
</dbReference>
<feature type="domain" description="Cryptic POLO box 2 (CPB2)" evidence="10">
    <location>
        <begin position="412"/>
        <end position="501"/>
    </location>
</feature>
<dbReference type="FunFam" id="1.10.510.10:FF:000571">
    <property type="entry name" value="Maternal embryonic leucine zipper kinase"/>
    <property type="match status" value="1"/>
</dbReference>
<evidence type="ECO:0000256" key="1">
    <source>
        <dbReference type="ARBA" id="ARBA00011245"/>
    </source>
</evidence>
<dbReference type="InterPro" id="IPR000719">
    <property type="entry name" value="Prot_kinase_dom"/>
</dbReference>
<feature type="domain" description="Cryptic POLO box 1 (CPB1)" evidence="9">
    <location>
        <begin position="327"/>
        <end position="411"/>
    </location>
</feature>
<organism evidence="11 12">
    <name type="scientific">Stentor coeruleus</name>
    <dbReference type="NCBI Taxonomy" id="5963"/>
    <lineage>
        <taxon>Eukaryota</taxon>
        <taxon>Sar</taxon>
        <taxon>Alveolata</taxon>
        <taxon>Ciliophora</taxon>
        <taxon>Postciliodesmatophora</taxon>
        <taxon>Heterotrichea</taxon>
        <taxon>Heterotrichida</taxon>
        <taxon>Stentoridae</taxon>
        <taxon>Stentor</taxon>
    </lineage>
</organism>
<evidence type="ECO:0000256" key="2">
    <source>
        <dbReference type="ARBA" id="ARBA00022527"/>
    </source>
</evidence>
<protein>
    <submittedName>
        <fullName evidence="11">Uncharacterized protein</fullName>
    </submittedName>
</protein>
<evidence type="ECO:0000256" key="5">
    <source>
        <dbReference type="ARBA" id="ARBA00022777"/>
    </source>
</evidence>
<dbReference type="Gene3D" id="3.30.1120.130">
    <property type="match status" value="1"/>
</dbReference>
<keyword evidence="3" id="KW-0808">Transferase</keyword>
<dbReference type="GO" id="GO:0005634">
    <property type="term" value="C:nucleus"/>
    <property type="evidence" value="ECO:0007669"/>
    <property type="project" value="TreeGrafter"/>
</dbReference>
<dbReference type="PROSITE" id="PS00107">
    <property type="entry name" value="PROTEIN_KINASE_ATP"/>
    <property type="match status" value="1"/>
</dbReference>
<evidence type="ECO:0000256" key="4">
    <source>
        <dbReference type="ARBA" id="ARBA00022741"/>
    </source>
</evidence>
<dbReference type="PROSITE" id="PS51984">
    <property type="entry name" value="CPB1"/>
    <property type="match status" value="1"/>
</dbReference>
<gene>
    <name evidence="11" type="ORF">SteCoe_12395</name>
</gene>
<dbReference type="InterPro" id="IPR033699">
    <property type="entry name" value="POLO_box_Plk4_1"/>
</dbReference>
<evidence type="ECO:0000259" key="9">
    <source>
        <dbReference type="PROSITE" id="PS51984"/>
    </source>
</evidence>
<reference evidence="11 12" key="1">
    <citation type="submission" date="2016-11" db="EMBL/GenBank/DDBJ databases">
        <title>The macronuclear genome of Stentor coeruleus: a giant cell with tiny introns.</title>
        <authorList>
            <person name="Slabodnick M."/>
            <person name="Ruby J.G."/>
            <person name="Reiff S.B."/>
            <person name="Swart E.C."/>
            <person name="Gosai S."/>
            <person name="Prabakaran S."/>
            <person name="Witkowska E."/>
            <person name="Larue G.E."/>
            <person name="Fisher S."/>
            <person name="Freeman R.M."/>
            <person name="Gunawardena J."/>
            <person name="Chu W."/>
            <person name="Stover N.A."/>
            <person name="Gregory B.D."/>
            <person name="Nowacki M."/>
            <person name="Derisi J."/>
            <person name="Roy S.W."/>
            <person name="Marshall W.F."/>
            <person name="Sood P."/>
        </authorList>
    </citation>
    <scope>NUCLEOTIDE SEQUENCE [LARGE SCALE GENOMIC DNA]</scope>
    <source>
        <strain evidence="11">WM001</strain>
    </source>
</reference>
<dbReference type="GO" id="GO:0005524">
    <property type="term" value="F:ATP binding"/>
    <property type="evidence" value="ECO:0007669"/>
    <property type="project" value="UniProtKB-UniRule"/>
</dbReference>
<dbReference type="Gene3D" id="1.10.510.10">
    <property type="entry name" value="Transferase(Phosphotransferase) domain 1"/>
    <property type="match status" value="1"/>
</dbReference>
<keyword evidence="6 7" id="KW-0067">ATP-binding</keyword>
<name>A0A1R2CAX6_9CILI</name>
<comment type="subunit">
    <text evidence="1">Monomer.</text>
</comment>
<dbReference type="SMART" id="SM00220">
    <property type="entry name" value="S_TKc"/>
    <property type="match status" value="1"/>
</dbReference>
<evidence type="ECO:0000256" key="6">
    <source>
        <dbReference type="ARBA" id="ARBA00022840"/>
    </source>
</evidence>
<evidence type="ECO:0000256" key="7">
    <source>
        <dbReference type="PROSITE-ProRule" id="PRU10141"/>
    </source>
</evidence>
<dbReference type="OrthoDB" id="408964at2759"/>
<proteinExistence type="predicted"/>
<feature type="domain" description="Protein kinase" evidence="8">
    <location>
        <begin position="10"/>
        <end position="258"/>
    </location>
</feature>
<dbReference type="FunFam" id="3.30.200.20:FF:000042">
    <property type="entry name" value="Aurora kinase A"/>
    <property type="match status" value="1"/>
</dbReference>
<evidence type="ECO:0000259" key="8">
    <source>
        <dbReference type="PROSITE" id="PS50011"/>
    </source>
</evidence>